<dbReference type="Pfam" id="PF21259">
    <property type="entry name" value="Rgg_C"/>
    <property type="match status" value="1"/>
</dbReference>
<dbReference type="Proteomes" id="UP000236214">
    <property type="component" value="Unassembled WGS sequence"/>
</dbReference>
<dbReference type="Gene3D" id="1.25.40.400">
    <property type="match status" value="1"/>
</dbReference>
<dbReference type="PANTHER" id="PTHR37038">
    <property type="entry name" value="TRANSCRIPTIONAL REGULATOR-RELATED"/>
    <property type="match status" value="1"/>
</dbReference>
<proteinExistence type="predicted"/>
<dbReference type="AlphaFoldDB" id="A0A2H6CVE4"/>
<protein>
    <submittedName>
        <fullName evidence="1">Uncharacterized protein</fullName>
    </submittedName>
</protein>
<dbReference type="InterPro" id="IPR010057">
    <property type="entry name" value="Transcription_activator_Rgg_C"/>
</dbReference>
<evidence type="ECO:0000313" key="1">
    <source>
        <dbReference type="EMBL" id="GBD68944.1"/>
    </source>
</evidence>
<dbReference type="GO" id="GO:0003677">
    <property type="term" value="F:DNA binding"/>
    <property type="evidence" value="ECO:0007669"/>
    <property type="project" value="InterPro"/>
</dbReference>
<evidence type="ECO:0000313" key="2">
    <source>
        <dbReference type="Proteomes" id="UP000236214"/>
    </source>
</evidence>
<gene>
    <name evidence="1" type="ORF">TEHN7118_1750</name>
</gene>
<dbReference type="InterPro" id="IPR010982">
    <property type="entry name" value="Lambda_DNA-bd_dom_sf"/>
</dbReference>
<dbReference type="GeneID" id="64053565"/>
<organism evidence="1 2">
    <name type="scientific">Tetragenococcus halophilus subsp. halophilus</name>
    <dbReference type="NCBI Taxonomy" id="1513897"/>
    <lineage>
        <taxon>Bacteria</taxon>
        <taxon>Bacillati</taxon>
        <taxon>Bacillota</taxon>
        <taxon>Bacilli</taxon>
        <taxon>Lactobacillales</taxon>
        <taxon>Enterococcaceae</taxon>
        <taxon>Tetragenococcus</taxon>
    </lineage>
</organism>
<name>A0A2H6CVE4_TETHA</name>
<reference evidence="1 2" key="1">
    <citation type="submission" date="2016-05" db="EMBL/GenBank/DDBJ databases">
        <title>Whole genome sequencing of Tetragenococcus halophilus subsp. halophilus NISL 7118.</title>
        <authorList>
            <person name="Shiwa Y."/>
            <person name="Nishimura I."/>
            <person name="Yoshikawa H."/>
            <person name="Koyama Y."/>
            <person name="Oguma T."/>
        </authorList>
    </citation>
    <scope>NUCLEOTIDE SEQUENCE [LARGE SCALE GENOMIC DNA]</scope>
    <source>
        <strain evidence="1 2">NISL 7118</strain>
    </source>
</reference>
<keyword evidence="2" id="KW-1185">Reference proteome</keyword>
<dbReference type="PANTHER" id="PTHR37038:SF12">
    <property type="entry name" value="TRANSCRIPTIONAL REGULATOR"/>
    <property type="match status" value="1"/>
</dbReference>
<sequence>MYGETIKTIRLNKGLPLKSVYIDVCSKTNAIKFENGERILAVDKFNQVLSNLMITMDEFQWIRNGYKPQKDDYYSYRISKAWNANNLVEFEENVQHAEDDAIGIERIQLASYRLLRSYNNQLEPNKEELESVVNYFSNLSSWTLSDIRFFANNCYVLPYSLMIILLQEVLKAQNRYTFYRNSDFIFAMALSNCIDRMIIEGDVTNAIKNLRLLNNLTIEITMDGFRLLAKYYEAKVTFLYLDEIKGEEELLNVLTTAQFLGNGQLVDEIKGLID</sequence>
<dbReference type="EMBL" id="BDEC01000076">
    <property type="protein sequence ID" value="GBD68944.1"/>
    <property type="molecule type" value="Genomic_DNA"/>
</dbReference>
<accession>A0A2H6CVE4</accession>
<dbReference type="SUPFAM" id="SSF47413">
    <property type="entry name" value="lambda repressor-like DNA-binding domains"/>
    <property type="match status" value="1"/>
</dbReference>
<dbReference type="InterPro" id="IPR053163">
    <property type="entry name" value="HTH-type_regulator_Rgg"/>
</dbReference>
<dbReference type="NCBIfam" id="TIGR01716">
    <property type="entry name" value="RGG_Cterm"/>
    <property type="match status" value="1"/>
</dbReference>
<comment type="caution">
    <text evidence="1">The sequence shown here is derived from an EMBL/GenBank/DDBJ whole genome shotgun (WGS) entry which is preliminary data.</text>
</comment>
<dbReference type="RefSeq" id="WP_061840854.1">
    <property type="nucleotide sequence ID" value="NZ_BAABQP010000022.1"/>
</dbReference>